<dbReference type="EMBL" id="MJIL01000085">
    <property type="protein sequence ID" value="OLQ74201.1"/>
    <property type="molecule type" value="Genomic_DNA"/>
</dbReference>
<protein>
    <recommendedName>
        <fullName evidence="1">PepSY domain-containing protein</fullName>
    </recommendedName>
</protein>
<dbReference type="STRING" id="1903952.BIT28_20080"/>
<dbReference type="Pfam" id="PF13670">
    <property type="entry name" value="PepSY_2"/>
    <property type="match status" value="1"/>
</dbReference>
<accession>A0A1Q9GI97</accession>
<dbReference type="OrthoDB" id="5825281at2"/>
<reference evidence="2 3" key="1">
    <citation type="submission" date="2016-09" db="EMBL/GenBank/DDBJ databases">
        <title>Photobacterium proteolyticum sp. nov. a protease producing bacterium isolated from ocean sediments of Laizhou Bay.</title>
        <authorList>
            <person name="Li Y."/>
        </authorList>
    </citation>
    <scope>NUCLEOTIDE SEQUENCE [LARGE SCALE GENOMIC DNA]</scope>
    <source>
        <strain evidence="2 3">13-12</strain>
    </source>
</reference>
<evidence type="ECO:0000313" key="3">
    <source>
        <dbReference type="Proteomes" id="UP000186905"/>
    </source>
</evidence>
<organism evidence="2 3">
    <name type="scientific">Photobacterium proteolyticum</name>
    <dbReference type="NCBI Taxonomy" id="1903952"/>
    <lineage>
        <taxon>Bacteria</taxon>
        <taxon>Pseudomonadati</taxon>
        <taxon>Pseudomonadota</taxon>
        <taxon>Gammaproteobacteria</taxon>
        <taxon>Vibrionales</taxon>
        <taxon>Vibrionaceae</taxon>
        <taxon>Photobacterium</taxon>
    </lineage>
</organism>
<evidence type="ECO:0000313" key="2">
    <source>
        <dbReference type="EMBL" id="OLQ74201.1"/>
    </source>
</evidence>
<gene>
    <name evidence="2" type="ORF">BIT28_20080</name>
</gene>
<proteinExistence type="predicted"/>
<evidence type="ECO:0000259" key="1">
    <source>
        <dbReference type="Pfam" id="PF13670"/>
    </source>
</evidence>
<dbReference type="Proteomes" id="UP000186905">
    <property type="component" value="Unassembled WGS sequence"/>
</dbReference>
<name>A0A1Q9GI97_9GAMM</name>
<sequence>MCLGCLLVAVSAKADPVEETASSALTVPKAMRMLQNQGYHDFRKIKVEREENEIEVEARDKEGRKVELEIDLYTGKITDID</sequence>
<dbReference type="InterPro" id="IPR025711">
    <property type="entry name" value="PepSY"/>
</dbReference>
<dbReference type="AlphaFoldDB" id="A0A1Q9GI97"/>
<keyword evidence="3" id="KW-1185">Reference proteome</keyword>
<comment type="caution">
    <text evidence="2">The sequence shown here is derived from an EMBL/GenBank/DDBJ whole genome shotgun (WGS) entry which is preliminary data.</text>
</comment>
<feature type="domain" description="PepSY" evidence="1">
    <location>
        <begin position="7"/>
        <end position="79"/>
    </location>
</feature>